<comment type="similarity">
    <text evidence="3">Belongs to the serpin family.</text>
</comment>
<dbReference type="Gene3D" id="2.30.39.10">
    <property type="entry name" value="Alpha-1-antitrypsin, domain 1"/>
    <property type="match status" value="1"/>
</dbReference>
<evidence type="ECO:0000256" key="1">
    <source>
        <dbReference type="ARBA" id="ARBA00022690"/>
    </source>
</evidence>
<evidence type="ECO:0000313" key="7">
    <source>
        <dbReference type="Proteomes" id="UP000326759"/>
    </source>
</evidence>
<evidence type="ECO:0000313" key="6">
    <source>
        <dbReference type="EMBL" id="KAB7503333.1"/>
    </source>
</evidence>
<evidence type="ECO:0000256" key="2">
    <source>
        <dbReference type="ARBA" id="ARBA00022900"/>
    </source>
</evidence>
<organism evidence="6 7">
    <name type="scientific">Armadillidium nasatum</name>
    <dbReference type="NCBI Taxonomy" id="96803"/>
    <lineage>
        <taxon>Eukaryota</taxon>
        <taxon>Metazoa</taxon>
        <taxon>Ecdysozoa</taxon>
        <taxon>Arthropoda</taxon>
        <taxon>Crustacea</taxon>
        <taxon>Multicrustacea</taxon>
        <taxon>Malacostraca</taxon>
        <taxon>Eumalacostraca</taxon>
        <taxon>Peracarida</taxon>
        <taxon>Isopoda</taxon>
        <taxon>Oniscidea</taxon>
        <taxon>Crinocheta</taxon>
        <taxon>Armadillidiidae</taxon>
        <taxon>Armadillidium</taxon>
    </lineage>
</organism>
<evidence type="ECO:0000256" key="3">
    <source>
        <dbReference type="RuleBase" id="RU000411"/>
    </source>
</evidence>
<name>A0A5N5T9L8_9CRUS</name>
<feature type="chain" id="PRO_5024332793" evidence="4">
    <location>
        <begin position="24"/>
        <end position="413"/>
    </location>
</feature>
<comment type="caution">
    <text evidence="6">The sequence shown here is derived from an EMBL/GenBank/DDBJ whole genome shotgun (WGS) entry which is preliminary data.</text>
</comment>
<feature type="signal peptide" evidence="4">
    <location>
        <begin position="1"/>
        <end position="23"/>
    </location>
</feature>
<reference evidence="6 7" key="1">
    <citation type="journal article" date="2019" name="PLoS Biol.">
        <title>Sex chromosomes control vertical transmission of feminizing Wolbachia symbionts in an isopod.</title>
        <authorList>
            <person name="Becking T."/>
            <person name="Chebbi M.A."/>
            <person name="Giraud I."/>
            <person name="Moumen B."/>
            <person name="Laverre T."/>
            <person name="Caubet Y."/>
            <person name="Peccoud J."/>
            <person name="Gilbert C."/>
            <person name="Cordaux R."/>
        </authorList>
    </citation>
    <scope>NUCLEOTIDE SEQUENCE [LARGE SCALE GENOMIC DNA]</scope>
    <source>
        <strain evidence="6">ANa2</strain>
        <tissue evidence="6">Whole body excluding digestive tract and cuticle</tissue>
    </source>
</reference>
<dbReference type="Proteomes" id="UP000326759">
    <property type="component" value="Unassembled WGS sequence"/>
</dbReference>
<dbReference type="GO" id="GO:0005615">
    <property type="term" value="C:extracellular space"/>
    <property type="evidence" value="ECO:0007669"/>
    <property type="project" value="InterPro"/>
</dbReference>
<dbReference type="InterPro" id="IPR000215">
    <property type="entry name" value="Serpin_fam"/>
</dbReference>
<dbReference type="EMBL" id="SEYY01005358">
    <property type="protein sequence ID" value="KAB7503333.1"/>
    <property type="molecule type" value="Genomic_DNA"/>
</dbReference>
<keyword evidence="2" id="KW-0722">Serine protease inhibitor</keyword>
<evidence type="ECO:0000256" key="4">
    <source>
        <dbReference type="SAM" id="SignalP"/>
    </source>
</evidence>
<dbReference type="InterPro" id="IPR042178">
    <property type="entry name" value="Serpin_sf_1"/>
</dbReference>
<feature type="domain" description="Serpin" evidence="5">
    <location>
        <begin position="53"/>
        <end position="408"/>
    </location>
</feature>
<accession>A0A5N5T9L8</accession>
<dbReference type="InterPro" id="IPR023796">
    <property type="entry name" value="Serpin_dom"/>
</dbReference>
<dbReference type="OrthoDB" id="9518664at2759"/>
<keyword evidence="1" id="KW-0646">Protease inhibitor</keyword>
<keyword evidence="7" id="KW-1185">Reference proteome</keyword>
<dbReference type="InterPro" id="IPR036186">
    <property type="entry name" value="Serpin_sf"/>
</dbReference>
<dbReference type="SMART" id="SM00093">
    <property type="entry name" value="SERPIN"/>
    <property type="match status" value="1"/>
</dbReference>
<dbReference type="SUPFAM" id="SSF56574">
    <property type="entry name" value="Serpins"/>
    <property type="match status" value="1"/>
</dbReference>
<dbReference type="CDD" id="cd00172">
    <property type="entry name" value="serpin"/>
    <property type="match status" value="1"/>
</dbReference>
<dbReference type="PANTHER" id="PTHR11461">
    <property type="entry name" value="SERINE PROTEASE INHIBITOR, SERPIN"/>
    <property type="match status" value="1"/>
</dbReference>
<gene>
    <name evidence="6" type="ORF">Anas_06530</name>
</gene>
<dbReference type="Gene3D" id="3.30.497.10">
    <property type="entry name" value="Antithrombin, subunit I, domain 2"/>
    <property type="match status" value="1"/>
</dbReference>
<proteinExistence type="inferred from homology"/>
<sequence length="413" mass="46417">MNRNSCLLLILCLIVIQIITVFTVCSPMKNSSSAEAQVINMVEELGRKISQAQWRKNPNDNVVLSPLSIAIILNLLILGTNGSSNVELKNALNYSSDLQEEAIHEVFKGILVSLPDSKGVKISLNTRLFPREGSQIQESYKNVSKNYYFTEIQSLDFQKSPALAKEAINSWVSDSTQGKIVESFSGPLRPDTVLVACSVLFLSAAWENKFNSNLTKNGTFNTGRRNITIPMMTSDMNIPYFRDDKSSFEIVALPYEDKSYSMYILKPMDSTGISKLIQIENSLNSTYLDSLISQMENQRILVTIPRMKLNQKLDLEMDLKTLGIKQIFSRNLANLVNLSDKQKLFLTKIFHKAFLEITEDGTSGAVVTTNVISPTSLPERFILDKPSLLFVRDNENGLIHFWAKVIRPEPLTT</sequence>
<keyword evidence="4" id="KW-0732">Signal</keyword>
<protein>
    <submittedName>
        <fullName evidence="6">Putative serpin-like protein</fullName>
    </submittedName>
</protein>
<dbReference type="AlphaFoldDB" id="A0A5N5T9L8"/>
<dbReference type="PANTHER" id="PTHR11461:SF342">
    <property type="entry name" value="SERINE PROTEASE INHIBITOR 28DC"/>
    <property type="match status" value="1"/>
</dbReference>
<dbReference type="GO" id="GO:0004867">
    <property type="term" value="F:serine-type endopeptidase inhibitor activity"/>
    <property type="evidence" value="ECO:0007669"/>
    <property type="project" value="UniProtKB-KW"/>
</dbReference>
<dbReference type="InterPro" id="IPR042185">
    <property type="entry name" value="Serpin_sf_2"/>
</dbReference>
<dbReference type="Pfam" id="PF00079">
    <property type="entry name" value="Serpin"/>
    <property type="match status" value="1"/>
</dbReference>
<evidence type="ECO:0000259" key="5">
    <source>
        <dbReference type="SMART" id="SM00093"/>
    </source>
</evidence>